<dbReference type="Pfam" id="PF01299">
    <property type="entry name" value="Lamp2-like_luminal"/>
    <property type="match status" value="1"/>
</dbReference>
<evidence type="ECO:0000256" key="2">
    <source>
        <dbReference type="SAM" id="Phobius"/>
    </source>
</evidence>
<feature type="chain" id="PRO_5042977311" description="Lysosome-associated membrane glycoprotein 2-like luminal domain-containing protein" evidence="3">
    <location>
        <begin position="28"/>
        <end position="353"/>
    </location>
</feature>
<dbReference type="AlphaFoldDB" id="A0AAN0K4A6"/>
<organism evidence="5 6">
    <name type="scientific">Amphimedon queenslandica</name>
    <name type="common">Sponge</name>
    <dbReference type="NCBI Taxonomy" id="400682"/>
    <lineage>
        <taxon>Eukaryota</taxon>
        <taxon>Metazoa</taxon>
        <taxon>Porifera</taxon>
        <taxon>Demospongiae</taxon>
        <taxon>Heteroscleromorpha</taxon>
        <taxon>Haplosclerida</taxon>
        <taxon>Niphatidae</taxon>
        <taxon>Amphimedon</taxon>
    </lineage>
</organism>
<name>A0AAN0K4A6_AMPQE</name>
<evidence type="ECO:0000313" key="6">
    <source>
        <dbReference type="Proteomes" id="UP000007879"/>
    </source>
</evidence>
<feature type="domain" description="Lysosome-associated membrane glycoprotein 2-like luminal" evidence="4">
    <location>
        <begin position="148"/>
        <end position="293"/>
    </location>
</feature>
<dbReference type="EnsemblMetazoa" id="XM_020008814.1">
    <property type="protein sequence ID" value="XP_019864373.1"/>
    <property type="gene ID" value="LOC100640311"/>
</dbReference>
<sequence length="353" mass="38011">MFEKRVPVMLVSLALLSLISVSPVVTGLSSSTSSHSRRPISNSTATMISTSVLISPSILPSLSPSLSESSEMPSPSPSVVVSSDYSSILIISSSDFMSSTVTSSSTSSSSSSSSTSTSSTSTSTSTTPTPTPSHTPHPPEKEILVIEDNCFFFEATEIIFTYYDKRFSNTTTSHLSTLYPDPIDAVIGCTKDSRLHSFKRSYFNATSGSSVLNLTFEFALNYVEDSWYLSSLQVVNLTDGGRIFDYGTCGDAINVPEELSYFCSQVNCHGHEQVDDSISVSLDITNLRVDAFVKSGRDASSVVSMCGVSSSSNNKAVIIVALVVAITLVLSVIIIIVSFIYKRYRYGKYNLLD</sequence>
<keyword evidence="2" id="KW-0472">Membrane</keyword>
<accession>A0AAN0K4A6</accession>
<keyword evidence="6" id="KW-1185">Reference proteome</keyword>
<dbReference type="Proteomes" id="UP000007879">
    <property type="component" value="Unassembled WGS sequence"/>
</dbReference>
<feature type="compositionally biased region" description="Low complexity" evidence="1">
    <location>
        <begin position="102"/>
        <end position="128"/>
    </location>
</feature>
<gene>
    <name evidence="5" type="primary">100640311</name>
</gene>
<evidence type="ECO:0000313" key="5">
    <source>
        <dbReference type="EnsemblMetazoa" id="XP_019864373.1"/>
    </source>
</evidence>
<dbReference type="InterPro" id="IPR048528">
    <property type="entry name" value="Lamp2-like_luminal"/>
</dbReference>
<feature type="region of interest" description="Disordered" evidence="1">
    <location>
        <begin position="102"/>
        <end position="140"/>
    </location>
</feature>
<evidence type="ECO:0000256" key="1">
    <source>
        <dbReference type="SAM" id="MobiDB-lite"/>
    </source>
</evidence>
<keyword evidence="2" id="KW-1133">Transmembrane helix</keyword>
<evidence type="ECO:0000259" key="4">
    <source>
        <dbReference type="Pfam" id="PF01299"/>
    </source>
</evidence>
<proteinExistence type="predicted"/>
<protein>
    <recommendedName>
        <fullName evidence="4">Lysosome-associated membrane glycoprotein 2-like luminal domain-containing protein</fullName>
    </recommendedName>
</protein>
<keyword evidence="3" id="KW-0732">Signal</keyword>
<keyword evidence="2" id="KW-0812">Transmembrane</keyword>
<feature type="signal peptide" evidence="3">
    <location>
        <begin position="1"/>
        <end position="27"/>
    </location>
</feature>
<reference evidence="5" key="2">
    <citation type="submission" date="2024-06" db="UniProtKB">
        <authorList>
            <consortium name="EnsemblMetazoa"/>
        </authorList>
    </citation>
    <scope>IDENTIFICATION</scope>
</reference>
<evidence type="ECO:0000256" key="3">
    <source>
        <dbReference type="SAM" id="SignalP"/>
    </source>
</evidence>
<feature type="transmembrane region" description="Helical" evidence="2">
    <location>
        <begin position="316"/>
        <end position="341"/>
    </location>
</feature>
<reference evidence="6" key="1">
    <citation type="journal article" date="2010" name="Nature">
        <title>The Amphimedon queenslandica genome and the evolution of animal complexity.</title>
        <authorList>
            <person name="Srivastava M."/>
            <person name="Simakov O."/>
            <person name="Chapman J."/>
            <person name="Fahey B."/>
            <person name="Gauthier M.E."/>
            <person name="Mitros T."/>
            <person name="Richards G.S."/>
            <person name="Conaco C."/>
            <person name="Dacre M."/>
            <person name="Hellsten U."/>
            <person name="Larroux C."/>
            <person name="Putnam N.H."/>
            <person name="Stanke M."/>
            <person name="Adamska M."/>
            <person name="Darling A."/>
            <person name="Degnan S.M."/>
            <person name="Oakley T.H."/>
            <person name="Plachetzki D.C."/>
            <person name="Zhai Y."/>
            <person name="Adamski M."/>
            <person name="Calcino A."/>
            <person name="Cummins S.F."/>
            <person name="Goodstein D.M."/>
            <person name="Harris C."/>
            <person name="Jackson D.J."/>
            <person name="Leys S.P."/>
            <person name="Shu S."/>
            <person name="Woodcroft B.J."/>
            <person name="Vervoort M."/>
            <person name="Kosik K.S."/>
            <person name="Manning G."/>
            <person name="Degnan B.M."/>
            <person name="Rokhsar D.S."/>
        </authorList>
    </citation>
    <scope>NUCLEOTIDE SEQUENCE [LARGE SCALE GENOMIC DNA]</scope>
</reference>